<dbReference type="GO" id="GO:0016787">
    <property type="term" value="F:hydrolase activity"/>
    <property type="evidence" value="ECO:0007669"/>
    <property type="project" value="UniProtKB-KW"/>
</dbReference>
<dbReference type="GO" id="GO:0015616">
    <property type="term" value="F:DNA translocase activity"/>
    <property type="evidence" value="ECO:0007669"/>
    <property type="project" value="TreeGrafter"/>
</dbReference>
<evidence type="ECO:0000256" key="9">
    <source>
        <dbReference type="SAM" id="Coils"/>
    </source>
</evidence>
<feature type="domain" description="Helicase C-terminal" evidence="12">
    <location>
        <begin position="707"/>
        <end position="867"/>
    </location>
</feature>
<evidence type="ECO:0000256" key="6">
    <source>
        <dbReference type="ARBA" id="ARBA00023306"/>
    </source>
</evidence>
<reference evidence="13" key="1">
    <citation type="submission" date="2013-06" db="EMBL/GenBank/DDBJ databases">
        <title>Upstream open reading frames and Kozak regions of a set of assembled transcriptome sequences from the spider Cupiennius salei.</title>
        <authorList>
            <person name="French A.S."/>
            <person name="Li A.W."/>
            <person name="Meisner S."/>
            <person name="Torkkeli P.H."/>
        </authorList>
    </citation>
    <scope>NUCLEOTIDE SEQUENCE</scope>
    <source>
        <tissue evidence="13">Leg hypodermis</tissue>
    </source>
</reference>
<dbReference type="SMART" id="SM00487">
    <property type="entry name" value="DEXDc"/>
    <property type="match status" value="1"/>
</dbReference>
<dbReference type="SMART" id="SM00490">
    <property type="entry name" value="HELICc"/>
    <property type="match status" value="1"/>
</dbReference>
<evidence type="ECO:0000256" key="10">
    <source>
        <dbReference type="SAM" id="MobiDB-lite"/>
    </source>
</evidence>
<dbReference type="PROSITE" id="PS51192">
    <property type="entry name" value="HELICASE_ATP_BIND_1"/>
    <property type="match status" value="1"/>
</dbReference>
<feature type="compositionally biased region" description="Acidic residues" evidence="10">
    <location>
        <begin position="1130"/>
        <end position="1140"/>
    </location>
</feature>
<evidence type="ECO:0000313" key="13">
    <source>
        <dbReference type="EMBL" id="JAA92988.1"/>
    </source>
</evidence>
<feature type="region of interest" description="Disordered" evidence="10">
    <location>
        <begin position="1123"/>
        <end position="1146"/>
    </location>
</feature>
<feature type="domain" description="Helicase ATP-binding" evidence="11">
    <location>
        <begin position="352"/>
        <end position="519"/>
    </location>
</feature>
<dbReference type="SUPFAM" id="SSF52540">
    <property type="entry name" value="P-loop containing nucleoside triphosphate hydrolases"/>
    <property type="match status" value="2"/>
</dbReference>
<dbReference type="InterPro" id="IPR027417">
    <property type="entry name" value="P-loop_NTPase"/>
</dbReference>
<dbReference type="PROSITE" id="PS51194">
    <property type="entry name" value="HELICASE_CTER"/>
    <property type="match status" value="1"/>
</dbReference>
<comment type="function">
    <text evidence="7">Involved in mitotic DNA repair and meiotic recombination. Functions in the recombinational DNA repair pathway. Essential for interhomolog gene conversion (GC), but may have a less important role in intersister GC than spn-A/Rad51. In the presence of DNA, spn-A/Rad51 enhances the ATPase activity of okr/Rad54.</text>
</comment>
<evidence type="ECO:0000256" key="3">
    <source>
        <dbReference type="ARBA" id="ARBA00022618"/>
    </source>
</evidence>
<dbReference type="GO" id="GO:0051301">
    <property type="term" value="P:cell division"/>
    <property type="evidence" value="ECO:0007669"/>
    <property type="project" value="UniProtKB-KW"/>
</dbReference>
<keyword evidence="9" id="KW-0175">Coiled coil</keyword>
<dbReference type="Gene3D" id="3.40.50.10810">
    <property type="entry name" value="Tandem AAA-ATPase domain"/>
    <property type="match status" value="1"/>
</dbReference>
<feature type="compositionally biased region" description="Low complexity" evidence="10">
    <location>
        <begin position="1485"/>
        <end position="1497"/>
    </location>
</feature>
<evidence type="ECO:0000256" key="1">
    <source>
        <dbReference type="ARBA" id="ARBA00011467"/>
    </source>
</evidence>
<sequence length="1516" mass="172202">MSQSVDPHKEQEFKKLQAEGKQLAAEGRLRESLQKFELAKKICPSEKVLKRIELIKEHINNIERESLSTCHLSTDSSSKRISTVSTNLCSSDKIALVPKVLNDIQNVQKPSAPHISTKSTDLSPISLSKFRELKKLAKESAYDGSYDKALRYFRKALSICDCPNVKRYMQEIQLAISNNPAEVPQVEDVSAGRNEQEPSSSFVHKAAQKKKSLDSCNSPKKCPDVLEKQVVRKTVSPKIPIKELEKSIQDVESDETDIKRKQEEVKVLYEEARELSINGKLTDALQVLEKAQSVYKTDKVQKRINKLKELISTDLNDSDNEQMVKVAEDFSIFHDIYNKLYPYQREGVAWMWKLYKMGKGGVLGDDMGLGKTFQVIAFISGMIDADLAKHVLIIMPVSLLQNWAKEFKKWCPGIMVYDFHSGTKKEKERNLLRVQKRGHVLLTSYGMVVNNVGSMIEMDGREFVWDYLILDEGHKIKNPTKTTKAVYEIPSKNRLVLTGTPIQNNLRELWSLYDFAQQGTLLGSLKTFKLQYENPITRSREKDATAGEKRLGTEMAENLKSLIRPYFLRRTKDEIWKKKRDADDVDQLENEMEKMSISRLNAKKNDLILWTYMSDPQIEIYNSFLHSDAVKSILVSKRSPLVELTTLKKICDHPRLLSQRACLQLGLNGDLQAEDLERELEDESTMASSIDNVSDETLLHESGKLKLVTRLLENLKENGHRTLVFSLSRKILDMIHRILVNRNWKVMRLDGTISKTEERERRIQKFQNDPSFPVFLLTTQVGGVGITLTAADRVIIYDPSWNPATDAQAVDRVYRIGQEKDVIVYRLITCGSVEEKIYRRQIFKDSITRQATGVADPYRYFSKQELRELFSLDNPHYSATQVQLCEMHSSQRLADNFLERHIHYLQTLNIFGISDHDLMFTKNIQDHSEDNDKAAISEDFIKKQVAAAHELIKMEASVVAEGIRLARTYNRPYQEAIPFQKKYLKDTYKPPLLPEVIDLTENAVDMFPSPKQKKSFEPKIPDGAFDTCSPRSIYPEVPVKYEQGEASCISPLKQDSKFSLKDTISTFKNNEFIEPGGLNTSSNMEKLRKSLDCPEQSPALQGDVISALEKSTVERVNLDIETTKNTSFNSEEESSDDEDNEVHSDVHSQALKEQNISDKSKPLSPHTVCQLMTNKSFDLKDLSFELEEPQRYVKGSRRSCARKSFMITDSDSSHRSSSESDLNPAVNLVEDSDDAASEACDSSNSANVSFVPDSSPNTPETVKLTKTHLVSETPPKVFCFESTSLPGIMSFESNNSLRKLEGNVRRITPLKVDKNQTPQNSSFVQAMEASVILTPYNSPEKNENKLTSLASPQNLADCSLENSLKNLSLDEDDSPLKFIRKKKPKQIYSDSEESDNDVVKVTDQSFSSSEENNINFENEQSYYSDCPNVKDLENDRHSDSEKSTSDDCNSEAELSNMSDSELCESDRHFEHSNKPPEENAHSDSENSNASENESYSNFEDEFSDESGSVFSDDGRD</sequence>
<dbReference type="CDD" id="cd18793">
    <property type="entry name" value="SF2_C_SNF"/>
    <property type="match status" value="1"/>
</dbReference>
<dbReference type="Pfam" id="PF00176">
    <property type="entry name" value="SNF2-rel_dom"/>
    <property type="match status" value="1"/>
</dbReference>
<evidence type="ECO:0000256" key="5">
    <source>
        <dbReference type="ARBA" id="ARBA00022801"/>
    </source>
</evidence>
<dbReference type="FunFam" id="3.40.50.10810:FF:000042">
    <property type="entry name" value="SNF2 family helicase-like protein"/>
    <property type="match status" value="1"/>
</dbReference>
<evidence type="ECO:0000256" key="4">
    <source>
        <dbReference type="ARBA" id="ARBA00022776"/>
    </source>
</evidence>
<evidence type="ECO:0000256" key="8">
    <source>
        <dbReference type="ARBA" id="ARBA00029956"/>
    </source>
</evidence>
<proteinExistence type="evidence at transcript level"/>
<evidence type="ECO:0000256" key="2">
    <source>
        <dbReference type="ARBA" id="ARBA00015341"/>
    </source>
</evidence>
<evidence type="ECO:0000259" key="12">
    <source>
        <dbReference type="PROSITE" id="PS51194"/>
    </source>
</evidence>
<dbReference type="InterPro" id="IPR001650">
    <property type="entry name" value="Helicase_C-like"/>
</dbReference>
<dbReference type="CDD" id="cd18001">
    <property type="entry name" value="DEXHc_ERCC6L"/>
    <property type="match status" value="1"/>
</dbReference>
<dbReference type="InterPro" id="IPR049730">
    <property type="entry name" value="SNF2/RAD54-like_C"/>
</dbReference>
<feature type="coiled-coil region" evidence="9">
    <location>
        <begin position="241"/>
        <end position="278"/>
    </location>
</feature>
<keyword evidence="5" id="KW-0378">Hydrolase</keyword>
<keyword evidence="6" id="KW-0131">Cell cycle</keyword>
<feature type="compositionally biased region" description="Low complexity" evidence="10">
    <location>
        <begin position="1405"/>
        <end position="1419"/>
    </location>
</feature>
<evidence type="ECO:0000256" key="7">
    <source>
        <dbReference type="ARBA" id="ARBA00024776"/>
    </source>
</evidence>
<organism evidence="13">
    <name type="scientific">Cupiennius salei</name>
    <name type="common">American wandering spider</name>
    <dbReference type="NCBI Taxonomy" id="6928"/>
    <lineage>
        <taxon>Eukaryota</taxon>
        <taxon>Metazoa</taxon>
        <taxon>Ecdysozoa</taxon>
        <taxon>Arthropoda</taxon>
        <taxon>Chelicerata</taxon>
        <taxon>Arachnida</taxon>
        <taxon>Araneae</taxon>
        <taxon>Araneomorphae</taxon>
        <taxon>Entelegynae</taxon>
        <taxon>Lycosoidea</taxon>
        <taxon>Ctenidae</taxon>
        <taxon>Cupiennius</taxon>
    </lineage>
</organism>
<name>T1E1A5_CUPSA</name>
<feature type="region of interest" description="Disordered" evidence="10">
    <location>
        <begin position="1232"/>
        <end position="1261"/>
    </location>
</feature>
<keyword evidence="4" id="KW-0498">Mitosis</keyword>
<dbReference type="InterPro" id="IPR000330">
    <property type="entry name" value="SNF2_N"/>
</dbReference>
<dbReference type="InterPro" id="IPR014001">
    <property type="entry name" value="Helicase_ATP-bd"/>
</dbReference>
<feature type="compositionally biased region" description="Basic and acidic residues" evidence="10">
    <location>
        <begin position="1464"/>
        <end position="1484"/>
    </location>
</feature>
<keyword evidence="3" id="KW-0132">Cell division</keyword>
<dbReference type="GO" id="GO:0005524">
    <property type="term" value="F:ATP binding"/>
    <property type="evidence" value="ECO:0007669"/>
    <property type="project" value="InterPro"/>
</dbReference>
<protein>
    <recommendedName>
        <fullName evidence="2">DNA repair and recombination protein RAD54-like</fullName>
    </recommendedName>
    <alternativeName>
        <fullName evidence="8">Protein okra</fullName>
    </alternativeName>
</protein>
<evidence type="ECO:0000259" key="11">
    <source>
        <dbReference type="PROSITE" id="PS51192"/>
    </source>
</evidence>
<dbReference type="Gene3D" id="3.40.50.300">
    <property type="entry name" value="P-loop containing nucleotide triphosphate hydrolases"/>
    <property type="match status" value="1"/>
</dbReference>
<dbReference type="PANTHER" id="PTHR45629:SF7">
    <property type="entry name" value="DNA EXCISION REPAIR PROTEIN ERCC-6-RELATED"/>
    <property type="match status" value="1"/>
</dbReference>
<dbReference type="Pfam" id="PF00271">
    <property type="entry name" value="Helicase_C"/>
    <property type="match status" value="1"/>
</dbReference>
<feature type="compositionally biased region" description="Low complexity" evidence="10">
    <location>
        <begin position="1237"/>
        <end position="1247"/>
    </location>
</feature>
<dbReference type="InterPro" id="IPR038718">
    <property type="entry name" value="SNF2-like_sf"/>
</dbReference>
<comment type="subunit">
    <text evidence="1">Interacts (via N-terminus) with spn-A/Rad51.</text>
</comment>
<dbReference type="EMBL" id="GAKT01000074">
    <property type="protein sequence ID" value="JAA92988.1"/>
    <property type="molecule type" value="mRNA"/>
</dbReference>
<dbReference type="InterPro" id="IPR050496">
    <property type="entry name" value="SNF2_RAD54_helicase_repair"/>
</dbReference>
<dbReference type="PANTHER" id="PTHR45629">
    <property type="entry name" value="SNF2/RAD54 FAMILY MEMBER"/>
    <property type="match status" value="1"/>
</dbReference>
<feature type="compositionally biased region" description="Basic and acidic residues" evidence="10">
    <location>
        <begin position="1428"/>
        <end position="1445"/>
    </location>
</feature>
<feature type="region of interest" description="Disordered" evidence="10">
    <location>
        <begin position="1383"/>
        <end position="1516"/>
    </location>
</feature>
<accession>T1E1A5</accession>
<feature type="coiled-coil region" evidence="9">
    <location>
        <begin position="578"/>
        <end position="605"/>
    </location>
</feature>